<dbReference type="EMBL" id="VTPC01050692">
    <property type="protein sequence ID" value="KAF2890525.1"/>
    <property type="molecule type" value="Genomic_DNA"/>
</dbReference>
<sequence>MDLKGHLVTIIVAYDPNDDANVADKDEFNTDMTELLEKISNRKEIIMMGDLNARTGWRVDDPIASSKIINTANTMYETIKKEIHEAAFEALDKQQQPRVKSNELWWYEIVEKLVEDKTMAYRKWLETDLER</sequence>
<evidence type="ECO:0008006" key="3">
    <source>
        <dbReference type="Google" id="ProtNLM"/>
    </source>
</evidence>
<dbReference type="Proteomes" id="UP000801492">
    <property type="component" value="Unassembled WGS sequence"/>
</dbReference>
<comment type="caution">
    <text evidence="1">The sequence shown here is derived from an EMBL/GenBank/DDBJ whole genome shotgun (WGS) entry which is preliminary data.</text>
</comment>
<evidence type="ECO:0000313" key="2">
    <source>
        <dbReference type="Proteomes" id="UP000801492"/>
    </source>
</evidence>
<keyword evidence="2" id="KW-1185">Reference proteome</keyword>
<proteinExistence type="predicted"/>
<dbReference type="AlphaFoldDB" id="A0A8K0CN98"/>
<name>A0A8K0CN98_IGNLU</name>
<evidence type="ECO:0000313" key="1">
    <source>
        <dbReference type="EMBL" id="KAF2890525.1"/>
    </source>
</evidence>
<gene>
    <name evidence="1" type="ORF">ILUMI_15648</name>
</gene>
<dbReference type="InterPro" id="IPR036691">
    <property type="entry name" value="Endo/exonu/phosph_ase_sf"/>
</dbReference>
<protein>
    <recommendedName>
        <fullName evidence="3">Endonuclease/exonuclease/phosphatase domain-containing protein</fullName>
    </recommendedName>
</protein>
<organism evidence="1 2">
    <name type="scientific">Ignelater luminosus</name>
    <name type="common">Cucubano</name>
    <name type="synonym">Pyrophorus luminosus</name>
    <dbReference type="NCBI Taxonomy" id="2038154"/>
    <lineage>
        <taxon>Eukaryota</taxon>
        <taxon>Metazoa</taxon>
        <taxon>Ecdysozoa</taxon>
        <taxon>Arthropoda</taxon>
        <taxon>Hexapoda</taxon>
        <taxon>Insecta</taxon>
        <taxon>Pterygota</taxon>
        <taxon>Neoptera</taxon>
        <taxon>Endopterygota</taxon>
        <taxon>Coleoptera</taxon>
        <taxon>Polyphaga</taxon>
        <taxon>Elateriformia</taxon>
        <taxon>Elateroidea</taxon>
        <taxon>Elateridae</taxon>
        <taxon>Agrypninae</taxon>
        <taxon>Pyrophorini</taxon>
        <taxon>Ignelater</taxon>
    </lineage>
</organism>
<dbReference type="Gene3D" id="3.60.10.10">
    <property type="entry name" value="Endonuclease/exonuclease/phosphatase"/>
    <property type="match status" value="1"/>
</dbReference>
<dbReference type="OrthoDB" id="6744528at2759"/>
<accession>A0A8K0CN98</accession>
<reference evidence="1" key="1">
    <citation type="submission" date="2019-08" db="EMBL/GenBank/DDBJ databases">
        <title>The genome of the North American firefly Photinus pyralis.</title>
        <authorList>
            <consortium name="Photinus pyralis genome working group"/>
            <person name="Fallon T.R."/>
            <person name="Sander Lower S.E."/>
            <person name="Weng J.-K."/>
        </authorList>
    </citation>
    <scope>NUCLEOTIDE SEQUENCE</scope>
    <source>
        <strain evidence="1">TRF0915ILg1</strain>
        <tissue evidence="1">Whole body</tissue>
    </source>
</reference>
<dbReference type="SUPFAM" id="SSF56219">
    <property type="entry name" value="DNase I-like"/>
    <property type="match status" value="1"/>
</dbReference>